<accession>A0AA35M5W3</accession>
<gene>
    <name evidence="2" type="ORF">CCHLO57077_00017971</name>
</gene>
<evidence type="ECO:0000313" key="2">
    <source>
        <dbReference type="EMBL" id="CAI6090725.1"/>
    </source>
</evidence>
<feature type="region of interest" description="Disordered" evidence="1">
    <location>
        <begin position="52"/>
        <end position="76"/>
    </location>
</feature>
<sequence length="275" mass="28911">PNIADTVFPQSHMLSFFLKSFCNEPAMTTQNENTATGSKTWLSLVTITEAAKAPMDGSDKDPATEAPTCDAPRDTTNKSRAIRLDEAPPAEPAVTNITATSGEAPPCGPVVTENALVEGPLGEALIHLDVVAELTNGSPAVAKSSVIGDAPSATPPVTTLNETPEIGVGGAPHNVGVVATKAKAVKSKKRAAEAETIQSKKRARFGSAAKPIDADRHLCKVVSATNRRVVNGLLKFDLHVINATLDDVAGVTKTDVKRQLKDLRMRTFNKLDGLC</sequence>
<reference evidence="2" key="1">
    <citation type="submission" date="2023-01" db="EMBL/GenBank/DDBJ databases">
        <authorList>
            <person name="Piombo E."/>
        </authorList>
    </citation>
    <scope>NUCLEOTIDE SEQUENCE</scope>
</reference>
<dbReference type="EMBL" id="CABFNP030001041">
    <property type="protein sequence ID" value="CAI6090725.1"/>
    <property type="molecule type" value="Genomic_DNA"/>
</dbReference>
<organism evidence="2 3">
    <name type="scientific">Clonostachys chloroleuca</name>
    <dbReference type="NCBI Taxonomy" id="1926264"/>
    <lineage>
        <taxon>Eukaryota</taxon>
        <taxon>Fungi</taxon>
        <taxon>Dikarya</taxon>
        <taxon>Ascomycota</taxon>
        <taxon>Pezizomycotina</taxon>
        <taxon>Sordariomycetes</taxon>
        <taxon>Hypocreomycetidae</taxon>
        <taxon>Hypocreales</taxon>
        <taxon>Bionectriaceae</taxon>
        <taxon>Clonostachys</taxon>
    </lineage>
</organism>
<evidence type="ECO:0000256" key="1">
    <source>
        <dbReference type="SAM" id="MobiDB-lite"/>
    </source>
</evidence>
<evidence type="ECO:0000313" key="3">
    <source>
        <dbReference type="Proteomes" id="UP001160390"/>
    </source>
</evidence>
<protein>
    <submittedName>
        <fullName evidence="2">Uncharacterized protein</fullName>
    </submittedName>
</protein>
<proteinExistence type="predicted"/>
<name>A0AA35M5W3_9HYPO</name>
<comment type="caution">
    <text evidence="2">The sequence shown here is derived from an EMBL/GenBank/DDBJ whole genome shotgun (WGS) entry which is preliminary data.</text>
</comment>
<dbReference type="Proteomes" id="UP001160390">
    <property type="component" value="Unassembled WGS sequence"/>
</dbReference>
<keyword evidence="3" id="KW-1185">Reference proteome</keyword>
<feature type="non-terminal residue" evidence="2">
    <location>
        <position position="1"/>
    </location>
</feature>
<dbReference type="AlphaFoldDB" id="A0AA35M5W3"/>